<keyword evidence="1" id="KW-0812">Transmembrane</keyword>
<accession>A0ABR0F2J5</accession>
<keyword evidence="1" id="KW-1133">Transmembrane helix</keyword>
<dbReference type="InterPro" id="IPR011042">
    <property type="entry name" value="6-blade_b-propeller_TolB-like"/>
</dbReference>
<dbReference type="EMBL" id="JAXOVC010000001">
    <property type="protein sequence ID" value="KAK4507922.1"/>
    <property type="molecule type" value="Genomic_DNA"/>
</dbReference>
<evidence type="ECO:0000313" key="2">
    <source>
        <dbReference type="EMBL" id="KAK4507922.1"/>
    </source>
</evidence>
<evidence type="ECO:0000313" key="3">
    <source>
        <dbReference type="Proteomes" id="UP001305779"/>
    </source>
</evidence>
<reference evidence="2 3" key="1">
    <citation type="journal article" date="2023" name="G3 (Bethesda)">
        <title>A chromosome-level genome assembly of Zasmidium syzygii isolated from banana leaves.</title>
        <authorList>
            <person name="van Westerhoven A.C."/>
            <person name="Mehrabi R."/>
            <person name="Talebi R."/>
            <person name="Steentjes M.B.F."/>
            <person name="Corcolon B."/>
            <person name="Chong P.A."/>
            <person name="Kema G.H.J."/>
            <person name="Seidl M.F."/>
        </authorList>
    </citation>
    <scope>NUCLEOTIDE SEQUENCE [LARGE SCALE GENOMIC DNA]</scope>
    <source>
        <strain evidence="2 3">P124</strain>
    </source>
</reference>
<proteinExistence type="predicted"/>
<dbReference type="SUPFAM" id="SSF63829">
    <property type="entry name" value="Calcium-dependent phosphotriesterase"/>
    <property type="match status" value="1"/>
</dbReference>
<protein>
    <recommendedName>
        <fullName evidence="4">SMP-30/Gluconolactonase/LRE-like region domain-containing protein</fullName>
    </recommendedName>
</protein>
<dbReference type="PANTHER" id="PTHR11799">
    <property type="entry name" value="PARAOXONASE"/>
    <property type="match status" value="1"/>
</dbReference>
<keyword evidence="3" id="KW-1185">Reference proteome</keyword>
<evidence type="ECO:0008006" key="4">
    <source>
        <dbReference type="Google" id="ProtNLM"/>
    </source>
</evidence>
<feature type="transmembrane region" description="Helical" evidence="1">
    <location>
        <begin position="12"/>
        <end position="34"/>
    </location>
</feature>
<sequence length="400" mass="44126">MVSAALKYGTIVAVVVAVFYQLFLKTLIFVGMGVGRHVQPISDFPYQCRKIQDERLQACEDMWLSEETRQLFFACSDPFARQQWMPNFDRFNVSGRSRTDAVVAMDIDKPKGNSFEYRVLKTPSYQTGDGHLYLVGLTGKDKPNGIDIALVNGRPPRDRETGEYLDASNSGGDFSIELFETGAHATELRHKETFEHAEIKTPNNVAFRPGGGFYITNDHGTAKAGWKFHLAPFINNGDVTYCDVKGSCGIVSTSHAFPNGLHFSTRHNALLVPSAHTGGIKVYTPNTPHPELTQTSSIPIPYPIDNLSEDSNGDIWVPAFPKGLEVLKAYADPLGFTAATTVFRVRRQGEEWEVEKVLEDREGEVLPGATAVVHDARTGRVFLSGVVAPFVSVCEPVGRK</sequence>
<dbReference type="Proteomes" id="UP001305779">
    <property type="component" value="Unassembled WGS sequence"/>
</dbReference>
<organism evidence="2 3">
    <name type="scientific">Zasmidium cellare</name>
    <name type="common">Wine cellar mold</name>
    <name type="synonym">Racodium cellare</name>
    <dbReference type="NCBI Taxonomy" id="395010"/>
    <lineage>
        <taxon>Eukaryota</taxon>
        <taxon>Fungi</taxon>
        <taxon>Dikarya</taxon>
        <taxon>Ascomycota</taxon>
        <taxon>Pezizomycotina</taxon>
        <taxon>Dothideomycetes</taxon>
        <taxon>Dothideomycetidae</taxon>
        <taxon>Mycosphaerellales</taxon>
        <taxon>Mycosphaerellaceae</taxon>
        <taxon>Zasmidium</taxon>
    </lineage>
</organism>
<keyword evidence="1" id="KW-0472">Membrane</keyword>
<name>A0ABR0F2J5_ZASCE</name>
<dbReference type="InterPro" id="IPR051288">
    <property type="entry name" value="Serum_paraoxonase/arylesterase"/>
</dbReference>
<dbReference type="PANTHER" id="PTHR11799:SF20">
    <property type="entry name" value="SMP-30_GLUCONOLACTONASE_LRE-LIKE REGION DOMAIN-CONTAINING PROTEIN"/>
    <property type="match status" value="1"/>
</dbReference>
<gene>
    <name evidence="2" type="ORF">PRZ48_001657</name>
</gene>
<evidence type="ECO:0000256" key="1">
    <source>
        <dbReference type="SAM" id="Phobius"/>
    </source>
</evidence>
<comment type="caution">
    <text evidence="2">The sequence shown here is derived from an EMBL/GenBank/DDBJ whole genome shotgun (WGS) entry which is preliminary data.</text>
</comment>
<dbReference type="Gene3D" id="2.120.10.30">
    <property type="entry name" value="TolB, C-terminal domain"/>
    <property type="match status" value="1"/>
</dbReference>